<dbReference type="PANTHER" id="PTHR23407">
    <property type="entry name" value="ATPASE INHIBITOR/5-FORMYLTETRAHYDROFOLATE CYCLO-LIGASE"/>
    <property type="match status" value="1"/>
</dbReference>
<dbReference type="EC" id="6.3.3.2" evidence="5"/>
<feature type="binding site" evidence="4">
    <location>
        <position position="57"/>
    </location>
    <ligand>
        <name>substrate</name>
    </ligand>
</feature>
<evidence type="ECO:0000313" key="6">
    <source>
        <dbReference type="EMBL" id="OAB31383.1"/>
    </source>
</evidence>
<keyword evidence="2 4" id="KW-0547">Nucleotide-binding</keyword>
<dbReference type="GO" id="GO:0009396">
    <property type="term" value="P:folic acid-containing compound biosynthetic process"/>
    <property type="evidence" value="ECO:0007669"/>
    <property type="project" value="TreeGrafter"/>
</dbReference>
<name>A0A168AE04_9FLAO</name>
<feature type="binding site" evidence="4">
    <location>
        <begin position="5"/>
        <end position="9"/>
    </location>
    <ligand>
        <name>ATP</name>
        <dbReference type="ChEBI" id="CHEBI:30616"/>
    </ligand>
</feature>
<protein>
    <recommendedName>
        <fullName evidence="5">5-formyltetrahydrofolate cyclo-ligase</fullName>
        <ecNumber evidence="5">6.3.3.2</ecNumber>
    </recommendedName>
</protein>
<dbReference type="Pfam" id="PF01812">
    <property type="entry name" value="5-FTHF_cyc-lig"/>
    <property type="match status" value="1"/>
</dbReference>
<dbReference type="GO" id="GO:0030272">
    <property type="term" value="F:5-formyltetrahydrofolate cyclo-ligase activity"/>
    <property type="evidence" value="ECO:0007669"/>
    <property type="project" value="UniProtKB-EC"/>
</dbReference>
<dbReference type="GO" id="GO:0046872">
    <property type="term" value="F:metal ion binding"/>
    <property type="evidence" value="ECO:0007669"/>
    <property type="project" value="UniProtKB-KW"/>
</dbReference>
<dbReference type="InterPro" id="IPR037171">
    <property type="entry name" value="NagB/RpiA_transferase-like"/>
</dbReference>
<dbReference type="RefSeq" id="WP_066075489.1">
    <property type="nucleotide sequence ID" value="NZ_FRDK01000001.1"/>
</dbReference>
<dbReference type="SUPFAM" id="SSF100950">
    <property type="entry name" value="NagB/RpiA/CoA transferase-like"/>
    <property type="match status" value="1"/>
</dbReference>
<dbReference type="Gene3D" id="3.40.50.10420">
    <property type="entry name" value="NagB/RpiA/CoA transferase-like"/>
    <property type="match status" value="1"/>
</dbReference>
<dbReference type="GO" id="GO:0005524">
    <property type="term" value="F:ATP binding"/>
    <property type="evidence" value="ECO:0007669"/>
    <property type="project" value="UniProtKB-KW"/>
</dbReference>
<keyword evidence="6" id="KW-0436">Ligase</keyword>
<keyword evidence="5" id="KW-0460">Magnesium</keyword>
<comment type="catalytic activity">
    <reaction evidence="5">
        <text>(6S)-5-formyl-5,6,7,8-tetrahydrofolate + ATP = (6R)-5,10-methenyltetrahydrofolate + ADP + phosphate</text>
        <dbReference type="Rhea" id="RHEA:10488"/>
        <dbReference type="ChEBI" id="CHEBI:30616"/>
        <dbReference type="ChEBI" id="CHEBI:43474"/>
        <dbReference type="ChEBI" id="CHEBI:57455"/>
        <dbReference type="ChEBI" id="CHEBI:57457"/>
        <dbReference type="ChEBI" id="CHEBI:456216"/>
        <dbReference type="EC" id="6.3.3.2"/>
    </reaction>
</comment>
<evidence type="ECO:0000313" key="7">
    <source>
        <dbReference type="Proteomes" id="UP000077164"/>
    </source>
</evidence>
<dbReference type="AlphaFoldDB" id="A0A168AE04"/>
<dbReference type="PANTHER" id="PTHR23407:SF1">
    <property type="entry name" value="5-FORMYLTETRAHYDROFOLATE CYCLO-LIGASE"/>
    <property type="match status" value="1"/>
</dbReference>
<evidence type="ECO:0000256" key="4">
    <source>
        <dbReference type="PIRSR" id="PIRSR006806-1"/>
    </source>
</evidence>
<dbReference type="GO" id="GO:0035999">
    <property type="term" value="P:tetrahydrofolate interconversion"/>
    <property type="evidence" value="ECO:0007669"/>
    <property type="project" value="TreeGrafter"/>
</dbReference>
<keyword evidence="7" id="KW-1185">Reference proteome</keyword>
<dbReference type="Proteomes" id="UP000077164">
    <property type="component" value="Unassembled WGS sequence"/>
</dbReference>
<comment type="similarity">
    <text evidence="1 5">Belongs to the 5-formyltetrahydrofolate cyclo-ligase family.</text>
</comment>
<comment type="cofactor">
    <cofactor evidence="5">
        <name>Mg(2+)</name>
        <dbReference type="ChEBI" id="CHEBI:18420"/>
    </cofactor>
</comment>
<dbReference type="InterPro" id="IPR024185">
    <property type="entry name" value="FTHF_cligase-like_sf"/>
</dbReference>
<evidence type="ECO:0000256" key="2">
    <source>
        <dbReference type="ARBA" id="ARBA00022741"/>
    </source>
</evidence>
<evidence type="ECO:0000256" key="3">
    <source>
        <dbReference type="ARBA" id="ARBA00022840"/>
    </source>
</evidence>
<organism evidence="6 7">
    <name type="scientific">Flavobacterium fryxellicola</name>
    <dbReference type="NCBI Taxonomy" id="249352"/>
    <lineage>
        <taxon>Bacteria</taxon>
        <taxon>Pseudomonadati</taxon>
        <taxon>Bacteroidota</taxon>
        <taxon>Flavobacteriia</taxon>
        <taxon>Flavobacteriales</taxon>
        <taxon>Flavobacteriaceae</taxon>
        <taxon>Flavobacterium</taxon>
    </lineage>
</organism>
<dbReference type="NCBIfam" id="TIGR02727">
    <property type="entry name" value="MTHFS_bact"/>
    <property type="match status" value="1"/>
</dbReference>
<gene>
    <name evidence="6" type="ORF">FBFR_00680</name>
</gene>
<sequence>MQSTKKELRIKYKKLRQNLSEDQVEEMSLAVANKLLTIPIWGKNYFHIFLPISEHKEVNTEFILHLLSGKDKDIIISKSDFATRNMTHFLLTDNTKIKKNEYNIPEPVDGIEIPSTKIEVVFVPLLTFDKKGHRVGYGKGFYDKFLSECKPDAIKIGLSFFEAEELIEGVFEGDIALNYCVTPDRVYSF</sequence>
<dbReference type="InterPro" id="IPR002698">
    <property type="entry name" value="FTHF_cligase"/>
</dbReference>
<dbReference type="EMBL" id="LVJE01000001">
    <property type="protein sequence ID" value="OAB31383.1"/>
    <property type="molecule type" value="Genomic_DNA"/>
</dbReference>
<evidence type="ECO:0000256" key="1">
    <source>
        <dbReference type="ARBA" id="ARBA00010638"/>
    </source>
</evidence>
<comment type="caution">
    <text evidence="6">The sequence shown here is derived from an EMBL/GenBank/DDBJ whole genome shotgun (WGS) entry which is preliminary data.</text>
</comment>
<dbReference type="OrthoDB" id="9801938at2"/>
<evidence type="ECO:0000256" key="5">
    <source>
        <dbReference type="RuleBase" id="RU361279"/>
    </source>
</evidence>
<feature type="binding site" evidence="4">
    <location>
        <position position="52"/>
    </location>
    <ligand>
        <name>substrate</name>
    </ligand>
</feature>
<proteinExistence type="inferred from homology"/>
<keyword evidence="5" id="KW-0479">Metal-binding</keyword>
<dbReference type="PIRSF" id="PIRSF006806">
    <property type="entry name" value="FTHF_cligase"/>
    <property type="match status" value="1"/>
</dbReference>
<feature type="binding site" evidence="4">
    <location>
        <begin position="134"/>
        <end position="142"/>
    </location>
    <ligand>
        <name>ATP</name>
        <dbReference type="ChEBI" id="CHEBI:30616"/>
    </ligand>
</feature>
<accession>A0A168AE04</accession>
<reference evidence="6 7" key="1">
    <citation type="submission" date="2016-03" db="EMBL/GenBank/DDBJ databases">
        <title>Draft genome sequence of Flavobacterium fryxellicola DSM 16209.</title>
        <authorList>
            <person name="Shin S.-K."/>
            <person name="Yi H."/>
        </authorList>
    </citation>
    <scope>NUCLEOTIDE SEQUENCE [LARGE SCALE GENOMIC DNA]</scope>
    <source>
        <strain evidence="6 7">DSM 16209</strain>
    </source>
</reference>
<dbReference type="STRING" id="249352.SAMN05444395_101643"/>
<keyword evidence="3 4" id="KW-0067">ATP-binding</keyword>